<protein>
    <submittedName>
        <fullName evidence="5">Transcriptional regulator</fullName>
    </submittedName>
</protein>
<dbReference type="Gene3D" id="1.10.10.10">
    <property type="entry name" value="Winged helix-like DNA-binding domain superfamily/Winged helix DNA-binding domain"/>
    <property type="match status" value="1"/>
</dbReference>
<dbReference type="InterPro" id="IPR036388">
    <property type="entry name" value="WH-like_DNA-bd_sf"/>
</dbReference>
<comment type="caution">
    <text evidence="5">The sequence shown here is derived from an EMBL/GenBank/DDBJ whole genome shotgun (WGS) entry which is preliminary data.</text>
</comment>
<organism evidence="5 6">
    <name type="scientific">Bradyrhizobium neotropicale</name>
    <dbReference type="NCBI Taxonomy" id="1497615"/>
    <lineage>
        <taxon>Bacteria</taxon>
        <taxon>Pseudomonadati</taxon>
        <taxon>Pseudomonadota</taxon>
        <taxon>Alphaproteobacteria</taxon>
        <taxon>Hyphomicrobiales</taxon>
        <taxon>Nitrobacteraceae</taxon>
        <taxon>Bradyrhizobium</taxon>
    </lineage>
</organism>
<dbReference type="PANTHER" id="PTHR33204">
    <property type="entry name" value="TRANSCRIPTIONAL REGULATOR, MARR FAMILY"/>
    <property type="match status" value="1"/>
</dbReference>
<feature type="domain" description="HTH hxlR-type" evidence="4">
    <location>
        <begin position="15"/>
        <end position="121"/>
    </location>
</feature>
<dbReference type="Pfam" id="PF01638">
    <property type="entry name" value="HxlR"/>
    <property type="match status" value="1"/>
</dbReference>
<dbReference type="AlphaFoldDB" id="A0A176Z985"/>
<evidence type="ECO:0000256" key="3">
    <source>
        <dbReference type="ARBA" id="ARBA00023163"/>
    </source>
</evidence>
<evidence type="ECO:0000313" key="6">
    <source>
        <dbReference type="Proteomes" id="UP000077173"/>
    </source>
</evidence>
<dbReference type="InterPro" id="IPR002577">
    <property type="entry name" value="HTH_HxlR"/>
</dbReference>
<gene>
    <name evidence="5" type="ORF">AXW67_12520</name>
</gene>
<evidence type="ECO:0000256" key="1">
    <source>
        <dbReference type="ARBA" id="ARBA00023015"/>
    </source>
</evidence>
<dbReference type="Proteomes" id="UP000077173">
    <property type="component" value="Unassembled WGS sequence"/>
</dbReference>
<reference evidence="5 6" key="1">
    <citation type="submission" date="2016-02" db="EMBL/GenBank/DDBJ databases">
        <title>Draft genome sequence of the strain BR 10247T Bradyrhizobium neotropicale isolated from nodules of Centrolobium paraense.</title>
        <authorList>
            <person name="Simoes-Araujo J.L."/>
            <person name="Barauna A.C."/>
            <person name="Silva K."/>
            <person name="Zilli J.E."/>
        </authorList>
    </citation>
    <scope>NUCLEOTIDE SEQUENCE [LARGE SCALE GENOMIC DNA]</scope>
    <source>
        <strain evidence="5 6">BR 10247</strain>
    </source>
</reference>
<dbReference type="InterPro" id="IPR036390">
    <property type="entry name" value="WH_DNA-bd_sf"/>
</dbReference>
<keyword evidence="2" id="KW-0238">DNA-binding</keyword>
<evidence type="ECO:0000313" key="5">
    <source>
        <dbReference type="EMBL" id="OAF16415.1"/>
    </source>
</evidence>
<dbReference type="GO" id="GO:0003677">
    <property type="term" value="F:DNA binding"/>
    <property type="evidence" value="ECO:0007669"/>
    <property type="project" value="UniProtKB-KW"/>
</dbReference>
<name>A0A176Z985_9BRAD</name>
<accession>A0A176Z985</accession>
<evidence type="ECO:0000259" key="4">
    <source>
        <dbReference type="PROSITE" id="PS51118"/>
    </source>
</evidence>
<dbReference type="PANTHER" id="PTHR33204:SF29">
    <property type="entry name" value="TRANSCRIPTIONAL REGULATOR"/>
    <property type="match status" value="1"/>
</dbReference>
<dbReference type="EMBL" id="LSEF01000057">
    <property type="protein sequence ID" value="OAF16415.1"/>
    <property type="molecule type" value="Genomic_DNA"/>
</dbReference>
<proteinExistence type="predicted"/>
<evidence type="ECO:0000256" key="2">
    <source>
        <dbReference type="ARBA" id="ARBA00023125"/>
    </source>
</evidence>
<keyword evidence="1" id="KW-0805">Transcription regulation</keyword>
<dbReference type="SUPFAM" id="SSF46785">
    <property type="entry name" value="Winged helix' DNA-binding domain"/>
    <property type="match status" value="1"/>
</dbReference>
<dbReference type="PROSITE" id="PS51118">
    <property type="entry name" value="HTH_HXLR"/>
    <property type="match status" value="1"/>
</dbReference>
<keyword evidence="6" id="KW-1185">Reference proteome</keyword>
<keyword evidence="3" id="KW-0804">Transcription</keyword>
<sequence>MENLTAAPCDGDCDCSPDPAQLAEFKHAIHALGGKWKFEILFSLMNGTMRFGALRRSIAGITQHMLTTQLRELEQDGLVSRTAFAEKPLRVEYELTEAAYGLLPAFKELLSWSRVYGGARLAVSQATPEA</sequence>